<reference evidence="2" key="1">
    <citation type="submission" date="2023-03" db="UniProtKB">
        <authorList>
            <consortium name="EnsemblPlants"/>
        </authorList>
    </citation>
    <scope>IDENTIFICATION</scope>
</reference>
<dbReference type="Gramene" id="MELO3C021056.2.1">
    <property type="protein sequence ID" value="MELO3C021056.2.1"/>
    <property type="gene ID" value="MELO3C021056.2"/>
</dbReference>
<dbReference type="AlphaFoldDB" id="A0A9I9DMC3"/>
<evidence type="ECO:0000256" key="1">
    <source>
        <dbReference type="SAM" id="MobiDB-lite"/>
    </source>
</evidence>
<protein>
    <submittedName>
        <fullName evidence="2">Uncharacterized protein</fullName>
    </submittedName>
</protein>
<evidence type="ECO:0000313" key="2">
    <source>
        <dbReference type="EnsemblPlants" id="MELO3C021056.2.1"/>
    </source>
</evidence>
<feature type="compositionally biased region" description="Polar residues" evidence="1">
    <location>
        <begin position="11"/>
        <end position="20"/>
    </location>
</feature>
<dbReference type="EnsemblPlants" id="MELO3C021056.2.1">
    <property type="protein sequence ID" value="MELO3C021056.2.1"/>
    <property type="gene ID" value="MELO3C021056.2"/>
</dbReference>
<proteinExistence type="predicted"/>
<name>A0A9I9DMC3_CUCME</name>
<organism evidence="2">
    <name type="scientific">Cucumis melo</name>
    <name type="common">Muskmelon</name>
    <dbReference type="NCBI Taxonomy" id="3656"/>
    <lineage>
        <taxon>Eukaryota</taxon>
        <taxon>Viridiplantae</taxon>
        <taxon>Streptophyta</taxon>
        <taxon>Embryophyta</taxon>
        <taxon>Tracheophyta</taxon>
        <taxon>Spermatophyta</taxon>
        <taxon>Magnoliopsida</taxon>
        <taxon>eudicotyledons</taxon>
        <taxon>Gunneridae</taxon>
        <taxon>Pentapetalae</taxon>
        <taxon>rosids</taxon>
        <taxon>fabids</taxon>
        <taxon>Cucurbitales</taxon>
        <taxon>Cucurbitaceae</taxon>
        <taxon>Benincaseae</taxon>
        <taxon>Cucumis</taxon>
    </lineage>
</organism>
<sequence>MHYNKHRTGDFSDSIQNITKIPQRGEDGNRSILKENKMVGGVEEVGFNGGFEAKQWVSITHLPKTQVMKTMEWRVTMEWRS</sequence>
<accession>A0A9I9DMC3</accession>
<feature type="region of interest" description="Disordered" evidence="1">
    <location>
        <begin position="1"/>
        <end position="30"/>
    </location>
</feature>